<dbReference type="RefSeq" id="WP_367952123.1">
    <property type="nucleotide sequence ID" value="NZ_JBDPGJ010000001.1"/>
</dbReference>
<evidence type="ECO:0000313" key="1">
    <source>
        <dbReference type="EMBL" id="MEX0404227.1"/>
    </source>
</evidence>
<keyword evidence="1" id="KW-0328">Glycosyltransferase</keyword>
<dbReference type="Gene3D" id="3.40.50.2000">
    <property type="entry name" value="Glycogen Phosphorylase B"/>
    <property type="match status" value="2"/>
</dbReference>
<gene>
    <name evidence="1" type="ORF">ABGN05_00965</name>
</gene>
<dbReference type="Pfam" id="PF13692">
    <property type="entry name" value="Glyco_trans_1_4"/>
    <property type="match status" value="1"/>
</dbReference>
<dbReference type="EC" id="2.4.-.-" evidence="1"/>
<dbReference type="Proteomes" id="UP001556692">
    <property type="component" value="Unassembled WGS sequence"/>
</dbReference>
<accession>A0ABV3SBW1</accession>
<evidence type="ECO:0000313" key="2">
    <source>
        <dbReference type="Proteomes" id="UP001556692"/>
    </source>
</evidence>
<dbReference type="PANTHER" id="PTHR45947:SF3">
    <property type="entry name" value="SULFOQUINOVOSYL TRANSFERASE SQD2"/>
    <property type="match status" value="1"/>
</dbReference>
<comment type="caution">
    <text evidence="1">The sequence shown here is derived from an EMBL/GenBank/DDBJ whole genome shotgun (WGS) entry which is preliminary data.</text>
</comment>
<dbReference type="InterPro" id="IPR050194">
    <property type="entry name" value="Glycosyltransferase_grp1"/>
</dbReference>
<dbReference type="SUPFAM" id="SSF53756">
    <property type="entry name" value="UDP-Glycosyltransferase/glycogen phosphorylase"/>
    <property type="match status" value="1"/>
</dbReference>
<protein>
    <submittedName>
        <fullName evidence="1">Glycosyltransferase family 4 protein</fullName>
        <ecNumber evidence="1">2.4.-.-</ecNumber>
    </submittedName>
</protein>
<keyword evidence="1" id="KW-0808">Transferase</keyword>
<dbReference type="EMBL" id="JBDPGJ010000001">
    <property type="protein sequence ID" value="MEX0404227.1"/>
    <property type="molecule type" value="Genomic_DNA"/>
</dbReference>
<proteinExistence type="predicted"/>
<dbReference type="CDD" id="cd03801">
    <property type="entry name" value="GT4_PimA-like"/>
    <property type="match status" value="1"/>
</dbReference>
<dbReference type="GO" id="GO:0016757">
    <property type="term" value="F:glycosyltransferase activity"/>
    <property type="evidence" value="ECO:0007669"/>
    <property type="project" value="UniProtKB-KW"/>
</dbReference>
<sequence>MKPKIAFYAPLKSPNHPIPSGDREIARNLLKALDLAGFDAFLASEAISYQKRPSRELFAERRQACDREAGRLLDLWRGDPASAPDLWMTYHPYCKSPDWIGPAICAALGIPYVTVEACRTRQNTDADWAEGRGQVQAAVKGAAANFCMKPSDRAYLESFLPNTDRIVPLLPFIDLNALDGTGATIEPTFTAPHPVMLAVGMMRPGAKIESYRLLAEALCGLDTPEWNLAVIGDGPGRAEVEDMFGFARERIHFAGALPREEVGAWMRAADVFVWPGVREAIGIVYLEAQAAGLPVAAFATAGVPIVVADSESGLLAPESDVAGLRDRILRLLGSRELRETMGAAGRARVQRHHGISAASETLRATLAPLIAGTGAQSRGTAS</sequence>
<reference evidence="1 2" key="1">
    <citation type="submission" date="2024-05" db="EMBL/GenBank/DDBJ databases">
        <authorList>
            <person name="Jiang F."/>
        </authorList>
    </citation>
    <scope>NUCLEOTIDE SEQUENCE [LARGE SCALE GENOMIC DNA]</scope>
    <source>
        <strain evidence="1 2">LZ166</strain>
    </source>
</reference>
<keyword evidence="2" id="KW-1185">Reference proteome</keyword>
<organism evidence="1 2">
    <name type="scientific">Aquibium pacificus</name>
    <dbReference type="NCBI Taxonomy" id="3153579"/>
    <lineage>
        <taxon>Bacteria</taxon>
        <taxon>Pseudomonadati</taxon>
        <taxon>Pseudomonadota</taxon>
        <taxon>Alphaproteobacteria</taxon>
        <taxon>Hyphomicrobiales</taxon>
        <taxon>Phyllobacteriaceae</taxon>
        <taxon>Aquibium</taxon>
    </lineage>
</organism>
<dbReference type="PANTHER" id="PTHR45947">
    <property type="entry name" value="SULFOQUINOVOSYL TRANSFERASE SQD2"/>
    <property type="match status" value="1"/>
</dbReference>
<name>A0ABV3SBW1_9HYPH</name>